<sequence length="93" mass="10687">MKHILMIISSTTKLHTTMILIFQAFLTKYSVPRNLSSKFMALQLAYTFIVKYYQQGFSRGMGGLTKKGAVLSCSMFIRKPQWAYPRSLLKKSL</sequence>
<dbReference type="AlphaFoldDB" id="A0A3R9PEP5"/>
<name>A0A3R9PEP5_9BACI</name>
<evidence type="ECO:0000313" key="2">
    <source>
        <dbReference type="Proteomes" id="UP000275076"/>
    </source>
</evidence>
<organism evidence="1 2">
    <name type="scientific">Salibacterium salarium</name>
    <dbReference type="NCBI Taxonomy" id="284579"/>
    <lineage>
        <taxon>Bacteria</taxon>
        <taxon>Bacillati</taxon>
        <taxon>Bacillota</taxon>
        <taxon>Bacilli</taxon>
        <taxon>Bacillales</taxon>
        <taxon>Bacillaceae</taxon>
    </lineage>
</organism>
<gene>
    <name evidence="1" type="ORF">D7Z54_32705</name>
</gene>
<reference evidence="1 2" key="1">
    <citation type="submission" date="2018-10" db="EMBL/GenBank/DDBJ databases">
        <title>Draft genome sequence of Bacillus salarius IM0101, isolated from a hypersaline soil in Inner Mongolia, China.</title>
        <authorList>
            <person name="Yamprayoonswat W."/>
            <person name="Boonvisut S."/>
            <person name="Jumpathong W."/>
            <person name="Sittihan S."/>
            <person name="Ruangsuj P."/>
            <person name="Wanthongcharoen S."/>
            <person name="Thongpramul N."/>
            <person name="Pimmason S."/>
            <person name="Yu B."/>
            <person name="Yasawong M."/>
        </authorList>
    </citation>
    <scope>NUCLEOTIDE SEQUENCE [LARGE SCALE GENOMIC DNA]</scope>
    <source>
        <strain evidence="1 2">IM0101</strain>
    </source>
</reference>
<protein>
    <submittedName>
        <fullName evidence="1">Uncharacterized protein</fullName>
    </submittedName>
</protein>
<dbReference type="Proteomes" id="UP000275076">
    <property type="component" value="Unassembled WGS sequence"/>
</dbReference>
<proteinExistence type="predicted"/>
<accession>A0A3R9PEP5</accession>
<dbReference type="EMBL" id="RBVX01000089">
    <property type="protein sequence ID" value="RSL29168.1"/>
    <property type="molecule type" value="Genomic_DNA"/>
</dbReference>
<comment type="caution">
    <text evidence="1">The sequence shown here is derived from an EMBL/GenBank/DDBJ whole genome shotgun (WGS) entry which is preliminary data.</text>
</comment>
<evidence type="ECO:0000313" key="1">
    <source>
        <dbReference type="EMBL" id="RSL29168.1"/>
    </source>
</evidence>
<keyword evidence="2" id="KW-1185">Reference proteome</keyword>